<feature type="region of interest" description="Disordered" evidence="1">
    <location>
        <begin position="27"/>
        <end position="119"/>
    </location>
</feature>
<feature type="compositionally biased region" description="Gly residues" evidence="1">
    <location>
        <begin position="104"/>
        <end position="116"/>
    </location>
</feature>
<comment type="caution">
    <text evidence="2">The sequence shown here is derived from an EMBL/GenBank/DDBJ whole genome shotgun (WGS) entry which is preliminary data.</text>
</comment>
<feature type="compositionally biased region" description="Basic and acidic residues" evidence="1">
    <location>
        <begin position="83"/>
        <end position="92"/>
    </location>
</feature>
<dbReference type="EMBL" id="PDLN01000004">
    <property type="protein sequence ID" value="RDW87687.1"/>
    <property type="molecule type" value="Genomic_DNA"/>
</dbReference>
<keyword evidence="3" id="KW-1185">Reference proteome</keyword>
<name>A0A3D8SMZ5_9HELO</name>
<sequence>MIAAARRDAAAADLSNICTFESHTKLTPLSHSSRGRPARLHAQPSDHHAVRQSVLERSDALDPEGRDVRPVLRQRARGAQAERAVRVRDGRDGQCGGDAQHAAGGAGAAGGNGAGAGRRPVVLPRRELDACAPRGERLCGGAPRAGVEADARGRGRHRGLGALDGEAVLRRGPRGGGAGGVRA</sequence>
<feature type="compositionally biased region" description="Basic and acidic residues" evidence="1">
    <location>
        <begin position="44"/>
        <end position="70"/>
    </location>
</feature>
<accession>A0A3D8SMZ5</accession>
<feature type="region of interest" description="Disordered" evidence="1">
    <location>
        <begin position="164"/>
        <end position="183"/>
    </location>
</feature>
<evidence type="ECO:0000313" key="3">
    <source>
        <dbReference type="Proteomes" id="UP000256328"/>
    </source>
</evidence>
<feature type="region of interest" description="Disordered" evidence="1">
    <location>
        <begin position="136"/>
        <end position="159"/>
    </location>
</feature>
<protein>
    <submittedName>
        <fullName evidence="2">Uncharacterized protein</fullName>
    </submittedName>
</protein>
<evidence type="ECO:0000256" key="1">
    <source>
        <dbReference type="SAM" id="MobiDB-lite"/>
    </source>
</evidence>
<feature type="compositionally biased region" description="Gly residues" evidence="1">
    <location>
        <begin position="174"/>
        <end position="183"/>
    </location>
</feature>
<organism evidence="2 3">
    <name type="scientific">Coleophoma crateriformis</name>
    <dbReference type="NCBI Taxonomy" id="565419"/>
    <lineage>
        <taxon>Eukaryota</taxon>
        <taxon>Fungi</taxon>
        <taxon>Dikarya</taxon>
        <taxon>Ascomycota</taxon>
        <taxon>Pezizomycotina</taxon>
        <taxon>Leotiomycetes</taxon>
        <taxon>Helotiales</taxon>
        <taxon>Dermateaceae</taxon>
        <taxon>Coleophoma</taxon>
    </lineage>
</organism>
<evidence type="ECO:0000313" key="2">
    <source>
        <dbReference type="EMBL" id="RDW87687.1"/>
    </source>
</evidence>
<proteinExistence type="predicted"/>
<dbReference type="AlphaFoldDB" id="A0A3D8SMZ5"/>
<gene>
    <name evidence="2" type="ORF">BP5796_03381</name>
</gene>
<dbReference type="Proteomes" id="UP000256328">
    <property type="component" value="Unassembled WGS sequence"/>
</dbReference>
<reference evidence="2 3" key="1">
    <citation type="journal article" date="2018" name="IMA Fungus">
        <title>IMA Genome-F 9: Draft genome sequence of Annulohypoxylon stygium, Aspergillus mulundensis, Berkeleyomyces basicola (syn. Thielaviopsis basicola), Ceratocystis smalleyi, two Cercospora beticola strains, Coleophoma cylindrospora, Fusarium fracticaudum, Phialophora cf. hyalina, and Morchella septimelata.</title>
        <authorList>
            <person name="Wingfield B.D."/>
            <person name="Bills G.F."/>
            <person name="Dong Y."/>
            <person name="Huang W."/>
            <person name="Nel W.J."/>
            <person name="Swalarsk-Parry B.S."/>
            <person name="Vaghefi N."/>
            <person name="Wilken P.M."/>
            <person name="An Z."/>
            <person name="de Beer Z.W."/>
            <person name="De Vos L."/>
            <person name="Chen L."/>
            <person name="Duong T.A."/>
            <person name="Gao Y."/>
            <person name="Hammerbacher A."/>
            <person name="Kikkert J.R."/>
            <person name="Li Y."/>
            <person name="Li H."/>
            <person name="Li K."/>
            <person name="Li Q."/>
            <person name="Liu X."/>
            <person name="Ma X."/>
            <person name="Naidoo K."/>
            <person name="Pethybridge S.J."/>
            <person name="Sun J."/>
            <person name="Steenkamp E.T."/>
            <person name="van der Nest M.A."/>
            <person name="van Wyk S."/>
            <person name="Wingfield M.J."/>
            <person name="Xiong C."/>
            <person name="Yue Q."/>
            <person name="Zhang X."/>
        </authorList>
    </citation>
    <scope>NUCLEOTIDE SEQUENCE [LARGE SCALE GENOMIC DNA]</scope>
    <source>
        <strain evidence="2 3">BP5796</strain>
    </source>
</reference>